<evidence type="ECO:0000313" key="2">
    <source>
        <dbReference type="Proteomes" id="UP000789901"/>
    </source>
</evidence>
<comment type="caution">
    <text evidence="1">The sequence shown here is derived from an EMBL/GenBank/DDBJ whole genome shotgun (WGS) entry which is preliminary data.</text>
</comment>
<accession>A0ABN7V068</accession>
<proteinExistence type="predicted"/>
<dbReference type="EMBL" id="CAJVQB010007826">
    <property type="protein sequence ID" value="CAG8709669.1"/>
    <property type="molecule type" value="Genomic_DNA"/>
</dbReference>
<protein>
    <submittedName>
        <fullName evidence="1">40034_t:CDS:1</fullName>
    </submittedName>
</protein>
<reference evidence="1 2" key="1">
    <citation type="submission" date="2021-06" db="EMBL/GenBank/DDBJ databases">
        <authorList>
            <person name="Kallberg Y."/>
            <person name="Tangrot J."/>
            <person name="Rosling A."/>
        </authorList>
    </citation>
    <scope>NUCLEOTIDE SEQUENCE [LARGE SCALE GENOMIC DNA]</scope>
    <source>
        <strain evidence="1 2">120-4 pot B 10/14</strain>
    </source>
</reference>
<keyword evidence="2" id="KW-1185">Reference proteome</keyword>
<sequence length="149" mass="17883">MRQINTKKHKSQEYQQPLQSLPVSNYTNSLCNICDKYPNIYITRFRSNKSMEYHYKVLRLGYYPSHIKMTKRTTTNRVWYPISTNYIIRLNIYRVEATCLTEYQFNKKVKFIVNWVSNKNKEESVTKNENSRLSGIILFGFDLNCLDQK</sequence>
<dbReference type="Proteomes" id="UP000789901">
    <property type="component" value="Unassembled WGS sequence"/>
</dbReference>
<gene>
    <name evidence="1" type="ORF">GMARGA_LOCUS12661</name>
</gene>
<evidence type="ECO:0000313" key="1">
    <source>
        <dbReference type="EMBL" id="CAG8709669.1"/>
    </source>
</evidence>
<organism evidence="1 2">
    <name type="scientific">Gigaspora margarita</name>
    <dbReference type="NCBI Taxonomy" id="4874"/>
    <lineage>
        <taxon>Eukaryota</taxon>
        <taxon>Fungi</taxon>
        <taxon>Fungi incertae sedis</taxon>
        <taxon>Mucoromycota</taxon>
        <taxon>Glomeromycotina</taxon>
        <taxon>Glomeromycetes</taxon>
        <taxon>Diversisporales</taxon>
        <taxon>Gigasporaceae</taxon>
        <taxon>Gigaspora</taxon>
    </lineage>
</organism>
<feature type="non-terminal residue" evidence="1">
    <location>
        <position position="149"/>
    </location>
</feature>
<name>A0ABN7V068_GIGMA</name>